<dbReference type="STRING" id="1182545.A0A072PEW7"/>
<dbReference type="EMBL" id="AMGV01000004">
    <property type="protein sequence ID" value="KEF58262.1"/>
    <property type="molecule type" value="Genomic_DNA"/>
</dbReference>
<dbReference type="VEuPathDB" id="FungiDB:A1O9_06188"/>
<evidence type="ECO:0000256" key="1">
    <source>
        <dbReference type="ARBA" id="ARBA00002773"/>
    </source>
</evidence>
<comment type="caution">
    <text evidence="10">The sequence shown here is derived from an EMBL/GenBank/DDBJ whole genome shotgun (WGS) entry which is preliminary data.</text>
</comment>
<keyword evidence="6" id="KW-0698">rRNA processing</keyword>
<evidence type="ECO:0000313" key="10">
    <source>
        <dbReference type="EMBL" id="KEF58262.1"/>
    </source>
</evidence>
<dbReference type="GO" id="GO:0000462">
    <property type="term" value="P:maturation of SSU-rRNA from tricistronic rRNA transcript (SSU-rRNA, 5.8S rRNA, LSU-rRNA)"/>
    <property type="evidence" value="ECO:0007669"/>
    <property type="project" value="TreeGrafter"/>
</dbReference>
<feature type="compositionally biased region" description="Basic and acidic residues" evidence="9">
    <location>
        <begin position="34"/>
        <end position="53"/>
    </location>
</feature>
<feature type="compositionally biased region" description="Basic and acidic residues" evidence="9">
    <location>
        <begin position="14"/>
        <end position="26"/>
    </location>
</feature>
<evidence type="ECO:0000256" key="7">
    <source>
        <dbReference type="ARBA" id="ARBA00023054"/>
    </source>
</evidence>
<protein>
    <recommendedName>
        <fullName evidence="4">rRNA-processing protein EFG1</fullName>
    </recommendedName>
    <alternativeName>
        <fullName evidence="5">rRNA-processing protein efg1</fullName>
    </alternativeName>
</protein>
<dbReference type="InterPro" id="IPR050786">
    <property type="entry name" value="EFG1_rRNA-proc"/>
</dbReference>
<keyword evidence="11" id="KW-1185">Reference proteome</keyword>
<dbReference type="HOGENOM" id="CLU_066912_1_0_1"/>
<keyword evidence="7" id="KW-0175">Coiled coil</keyword>
<keyword evidence="8" id="KW-0539">Nucleus</keyword>
<dbReference type="Pfam" id="PF10153">
    <property type="entry name" value="Efg1"/>
    <property type="match status" value="1"/>
</dbReference>
<evidence type="ECO:0000256" key="2">
    <source>
        <dbReference type="ARBA" id="ARBA00004604"/>
    </source>
</evidence>
<reference evidence="10 11" key="1">
    <citation type="submission" date="2013-03" db="EMBL/GenBank/DDBJ databases">
        <title>The Genome Sequence of Exophiala aquamarina CBS 119918.</title>
        <authorList>
            <consortium name="The Broad Institute Genomics Platform"/>
            <person name="Cuomo C."/>
            <person name="de Hoog S."/>
            <person name="Gorbushina A."/>
            <person name="Walker B."/>
            <person name="Young S.K."/>
            <person name="Zeng Q."/>
            <person name="Gargeya S."/>
            <person name="Fitzgerald M."/>
            <person name="Haas B."/>
            <person name="Abouelleil A."/>
            <person name="Allen A.W."/>
            <person name="Alvarado L."/>
            <person name="Arachchi H.M."/>
            <person name="Berlin A.M."/>
            <person name="Chapman S.B."/>
            <person name="Gainer-Dewar J."/>
            <person name="Goldberg J."/>
            <person name="Griggs A."/>
            <person name="Gujja S."/>
            <person name="Hansen M."/>
            <person name="Howarth C."/>
            <person name="Imamovic A."/>
            <person name="Ireland A."/>
            <person name="Larimer J."/>
            <person name="McCowan C."/>
            <person name="Murphy C."/>
            <person name="Pearson M."/>
            <person name="Poon T.W."/>
            <person name="Priest M."/>
            <person name="Roberts A."/>
            <person name="Saif S."/>
            <person name="Shea T."/>
            <person name="Sisk P."/>
            <person name="Sykes S."/>
            <person name="Wortman J."/>
            <person name="Nusbaum C."/>
            <person name="Birren B."/>
        </authorList>
    </citation>
    <scope>NUCLEOTIDE SEQUENCE [LARGE SCALE GENOMIC DNA]</scope>
    <source>
        <strain evidence="10 11">CBS 119918</strain>
    </source>
</reference>
<comment type="similarity">
    <text evidence="3">Belongs to the EFG1 family.</text>
</comment>
<dbReference type="RefSeq" id="XP_013260852.1">
    <property type="nucleotide sequence ID" value="XM_013405398.1"/>
</dbReference>
<comment type="subcellular location">
    <subcellularLocation>
        <location evidence="2">Nucleus</location>
        <location evidence="2">Nucleolus</location>
    </subcellularLocation>
</comment>
<dbReference type="OrthoDB" id="47732at2759"/>
<name>A0A072PEW7_9EURO</name>
<comment type="function">
    <text evidence="1">Involved in rRNA processing.</text>
</comment>
<evidence type="ECO:0000256" key="9">
    <source>
        <dbReference type="SAM" id="MobiDB-lite"/>
    </source>
</evidence>
<dbReference type="PANTHER" id="PTHR33911:SF1">
    <property type="entry name" value="RRNA-PROCESSING PROTEIN EFG1"/>
    <property type="match status" value="1"/>
</dbReference>
<sequence>MAHYSPEPQSGDRSSLDRKRPQRRDPASSYRPSPSDRYRPDRTRQSGRDRPADLNRLQHRNTDAFGSQHRPRMQQARQPPPFKRPGVSRTKHARTTNPSTRIHSLKKLLNGSSSLPMTIRQEKERELAALLLDQEKARMAEDGRKNLQKYHFVRFIERQKSERTLKRLIRRRDNSDELDDTTRKQLEKEIHETEVDLNYTKYAPLGEKYISLLPNEEKRRGNLSMASDDSSMLNSEETDHLISFEDDQSNLLRLVPGSKPPMWYRIEECMLEGQSKLEALRDGKLNARPKLDKELTAVGSKDEGASRRVRDPILREEDMIDPADLDTDENMSDGGFFER</sequence>
<feature type="region of interest" description="Disordered" evidence="9">
    <location>
        <begin position="295"/>
        <end position="339"/>
    </location>
</feature>
<feature type="region of interest" description="Disordered" evidence="9">
    <location>
        <begin position="1"/>
        <end position="102"/>
    </location>
</feature>
<evidence type="ECO:0000313" key="11">
    <source>
        <dbReference type="Proteomes" id="UP000027920"/>
    </source>
</evidence>
<gene>
    <name evidence="10" type="ORF">A1O9_06188</name>
</gene>
<evidence type="ECO:0000256" key="3">
    <source>
        <dbReference type="ARBA" id="ARBA00006916"/>
    </source>
</evidence>
<dbReference type="GO" id="GO:0030688">
    <property type="term" value="C:preribosome, small subunit precursor"/>
    <property type="evidence" value="ECO:0007669"/>
    <property type="project" value="TreeGrafter"/>
</dbReference>
<dbReference type="GO" id="GO:0005730">
    <property type="term" value="C:nucleolus"/>
    <property type="evidence" value="ECO:0007669"/>
    <property type="project" value="UniProtKB-SubCell"/>
</dbReference>
<dbReference type="InterPro" id="IPR019310">
    <property type="entry name" value="Efg1"/>
</dbReference>
<evidence type="ECO:0000256" key="4">
    <source>
        <dbReference type="ARBA" id="ARBA00018689"/>
    </source>
</evidence>
<dbReference type="AlphaFoldDB" id="A0A072PEW7"/>
<feature type="compositionally biased region" description="Basic and acidic residues" evidence="9">
    <location>
        <begin position="295"/>
        <end position="317"/>
    </location>
</feature>
<organism evidence="10 11">
    <name type="scientific">Exophiala aquamarina CBS 119918</name>
    <dbReference type="NCBI Taxonomy" id="1182545"/>
    <lineage>
        <taxon>Eukaryota</taxon>
        <taxon>Fungi</taxon>
        <taxon>Dikarya</taxon>
        <taxon>Ascomycota</taxon>
        <taxon>Pezizomycotina</taxon>
        <taxon>Eurotiomycetes</taxon>
        <taxon>Chaetothyriomycetidae</taxon>
        <taxon>Chaetothyriales</taxon>
        <taxon>Herpotrichiellaceae</taxon>
        <taxon>Exophiala</taxon>
    </lineage>
</organism>
<dbReference type="GeneID" id="25281105"/>
<evidence type="ECO:0000256" key="5">
    <source>
        <dbReference type="ARBA" id="ARBA00019827"/>
    </source>
</evidence>
<proteinExistence type="inferred from homology"/>
<feature type="compositionally biased region" description="Acidic residues" evidence="9">
    <location>
        <begin position="318"/>
        <end position="331"/>
    </location>
</feature>
<evidence type="ECO:0000256" key="8">
    <source>
        <dbReference type="ARBA" id="ARBA00023242"/>
    </source>
</evidence>
<dbReference type="Proteomes" id="UP000027920">
    <property type="component" value="Unassembled WGS sequence"/>
</dbReference>
<accession>A0A072PEW7</accession>
<dbReference type="PANTHER" id="PTHR33911">
    <property type="entry name" value="RRNA-PROCESSING PROTEIN EFG1"/>
    <property type="match status" value="1"/>
</dbReference>
<evidence type="ECO:0000256" key="6">
    <source>
        <dbReference type="ARBA" id="ARBA00022552"/>
    </source>
</evidence>